<comment type="caution">
    <text evidence="1">The sequence shown here is derived from an EMBL/GenBank/DDBJ whole genome shotgun (WGS) entry which is preliminary data.</text>
</comment>
<evidence type="ECO:0000313" key="1">
    <source>
        <dbReference type="EMBL" id="MFD2118110.1"/>
    </source>
</evidence>
<dbReference type="Gene3D" id="1.50.10.10">
    <property type="match status" value="1"/>
</dbReference>
<dbReference type="InterPro" id="IPR008928">
    <property type="entry name" value="6-hairpin_glycosidase_sf"/>
</dbReference>
<dbReference type="InterPro" id="IPR012341">
    <property type="entry name" value="6hp_glycosidase-like_sf"/>
</dbReference>
<keyword evidence="2" id="KW-1185">Reference proteome</keyword>
<accession>A0ABW4YQW3</accession>
<dbReference type="RefSeq" id="WP_377775697.1">
    <property type="nucleotide sequence ID" value="NZ_JBHUHO010000049.1"/>
</dbReference>
<proteinExistence type="predicted"/>
<evidence type="ECO:0000313" key="2">
    <source>
        <dbReference type="Proteomes" id="UP001597362"/>
    </source>
</evidence>
<dbReference type="Proteomes" id="UP001597362">
    <property type="component" value="Unassembled WGS sequence"/>
</dbReference>
<organism evidence="1 2">
    <name type="scientific">Paenibacillus yanchengensis</name>
    <dbReference type="NCBI Taxonomy" id="2035833"/>
    <lineage>
        <taxon>Bacteria</taxon>
        <taxon>Bacillati</taxon>
        <taxon>Bacillota</taxon>
        <taxon>Bacilli</taxon>
        <taxon>Bacillales</taxon>
        <taxon>Paenibacillaceae</taxon>
        <taxon>Paenibacillus</taxon>
    </lineage>
</organism>
<dbReference type="EMBL" id="JBHUHO010000049">
    <property type="protein sequence ID" value="MFD2118110.1"/>
    <property type="molecule type" value="Genomic_DNA"/>
</dbReference>
<reference evidence="2" key="1">
    <citation type="journal article" date="2019" name="Int. J. Syst. Evol. Microbiol.">
        <title>The Global Catalogue of Microorganisms (GCM) 10K type strain sequencing project: providing services to taxonomists for standard genome sequencing and annotation.</title>
        <authorList>
            <consortium name="The Broad Institute Genomics Platform"/>
            <consortium name="The Broad Institute Genome Sequencing Center for Infectious Disease"/>
            <person name="Wu L."/>
            <person name="Ma J."/>
        </authorList>
    </citation>
    <scope>NUCLEOTIDE SEQUENCE [LARGE SCALE GENOMIC DNA]</scope>
    <source>
        <strain evidence="2">GH52</strain>
    </source>
</reference>
<dbReference type="SUPFAM" id="SSF48208">
    <property type="entry name" value="Six-hairpin glycosidases"/>
    <property type="match status" value="1"/>
</dbReference>
<protein>
    <submittedName>
        <fullName evidence="1">Uncharacterized protein</fullName>
    </submittedName>
</protein>
<name>A0ABW4YQW3_9BACL</name>
<gene>
    <name evidence="1" type="ORF">ACFSJH_20625</name>
</gene>
<sequence>MVDHYVIWDASDEAIFPHGTGHWPANKNIDVGLIYGDYYFVEALAKLLGQTELFGR</sequence>